<dbReference type="SUPFAM" id="SSF52540">
    <property type="entry name" value="P-loop containing nucleoside triphosphate hydrolases"/>
    <property type="match status" value="1"/>
</dbReference>
<evidence type="ECO:0000256" key="2">
    <source>
        <dbReference type="ARBA" id="ARBA00022679"/>
    </source>
</evidence>
<accession>A0AAV1SD59</accession>
<dbReference type="PANTHER" id="PTHR11783">
    <property type="entry name" value="SULFOTRANSFERASE SULT"/>
    <property type="match status" value="1"/>
</dbReference>
<name>A0AAV1SD59_9ROSI</name>
<dbReference type="Proteomes" id="UP001314170">
    <property type="component" value="Unassembled WGS sequence"/>
</dbReference>
<dbReference type="InterPro" id="IPR027417">
    <property type="entry name" value="P-loop_NTPase"/>
</dbReference>
<dbReference type="EMBL" id="CAWUPB010001173">
    <property type="protein sequence ID" value="CAK7348958.1"/>
    <property type="molecule type" value="Genomic_DNA"/>
</dbReference>
<dbReference type="GO" id="GO:0008146">
    <property type="term" value="F:sulfotransferase activity"/>
    <property type="evidence" value="ECO:0007669"/>
    <property type="project" value="InterPro"/>
</dbReference>
<dbReference type="AlphaFoldDB" id="A0AAV1SD59"/>
<evidence type="ECO:0000256" key="1">
    <source>
        <dbReference type="ARBA" id="ARBA00005771"/>
    </source>
</evidence>
<gene>
    <name evidence="5" type="ORF">DCAF_LOCUS21667</name>
</gene>
<feature type="domain" description="Sulfotransferase" evidence="4">
    <location>
        <begin position="34"/>
        <end position="129"/>
    </location>
</feature>
<dbReference type="Gene3D" id="3.40.50.300">
    <property type="entry name" value="P-loop containing nucleotide triphosphate hydrolases"/>
    <property type="match status" value="1"/>
</dbReference>
<comment type="similarity">
    <text evidence="1 3">Belongs to the sulfotransferase 1 family.</text>
</comment>
<sequence length="136" mass="16070">MVISNGGEIEEEREEDELATTYEERRKKKIVKMDWKRDSFVTVKRLAEFLVQPFKRDEENDRIVREIIKLCSFENLSNLEIDKSSATRFVFKNSDFFRKAEAGDWKKYLTTEMAAALDHKIKEKLHDSGLTFTMPL</sequence>
<evidence type="ECO:0000256" key="3">
    <source>
        <dbReference type="RuleBase" id="RU361155"/>
    </source>
</evidence>
<reference evidence="5 6" key="1">
    <citation type="submission" date="2024-01" db="EMBL/GenBank/DDBJ databases">
        <authorList>
            <person name="Waweru B."/>
        </authorList>
    </citation>
    <scope>NUCLEOTIDE SEQUENCE [LARGE SCALE GENOMIC DNA]</scope>
</reference>
<keyword evidence="2 3" id="KW-0808">Transferase</keyword>
<evidence type="ECO:0000259" key="4">
    <source>
        <dbReference type="Pfam" id="PF00685"/>
    </source>
</evidence>
<comment type="caution">
    <text evidence="5">The sequence shown here is derived from an EMBL/GenBank/DDBJ whole genome shotgun (WGS) entry which is preliminary data.</text>
</comment>
<dbReference type="EC" id="2.8.2.-" evidence="3"/>
<dbReference type="Pfam" id="PF00685">
    <property type="entry name" value="Sulfotransfer_1"/>
    <property type="match status" value="1"/>
</dbReference>
<evidence type="ECO:0000313" key="6">
    <source>
        <dbReference type="Proteomes" id="UP001314170"/>
    </source>
</evidence>
<keyword evidence="6" id="KW-1185">Reference proteome</keyword>
<organism evidence="5 6">
    <name type="scientific">Dovyalis caffra</name>
    <dbReference type="NCBI Taxonomy" id="77055"/>
    <lineage>
        <taxon>Eukaryota</taxon>
        <taxon>Viridiplantae</taxon>
        <taxon>Streptophyta</taxon>
        <taxon>Embryophyta</taxon>
        <taxon>Tracheophyta</taxon>
        <taxon>Spermatophyta</taxon>
        <taxon>Magnoliopsida</taxon>
        <taxon>eudicotyledons</taxon>
        <taxon>Gunneridae</taxon>
        <taxon>Pentapetalae</taxon>
        <taxon>rosids</taxon>
        <taxon>fabids</taxon>
        <taxon>Malpighiales</taxon>
        <taxon>Salicaceae</taxon>
        <taxon>Flacourtieae</taxon>
        <taxon>Dovyalis</taxon>
    </lineage>
</organism>
<dbReference type="InterPro" id="IPR000863">
    <property type="entry name" value="Sulfotransferase_dom"/>
</dbReference>
<protein>
    <recommendedName>
        <fullName evidence="3">Sulfotransferase</fullName>
        <ecNumber evidence="3">2.8.2.-</ecNumber>
    </recommendedName>
</protein>
<evidence type="ECO:0000313" key="5">
    <source>
        <dbReference type="EMBL" id="CAK7348958.1"/>
    </source>
</evidence>
<proteinExistence type="inferred from homology"/>